<dbReference type="InterPro" id="IPR047589">
    <property type="entry name" value="DUF11_rpt"/>
</dbReference>
<accession>A0A2A4FSV4</accession>
<dbReference type="SUPFAM" id="SSF49464">
    <property type="entry name" value="Carboxypeptidase regulatory domain-like"/>
    <property type="match status" value="1"/>
</dbReference>
<evidence type="ECO:0000313" key="1">
    <source>
        <dbReference type="EMBL" id="PCE40776.1"/>
    </source>
</evidence>
<proteinExistence type="predicted"/>
<dbReference type="KEGG" id="rdi:CMV14_09635"/>
<evidence type="ECO:0000313" key="2">
    <source>
        <dbReference type="Proteomes" id="UP000218934"/>
    </source>
</evidence>
<dbReference type="Proteomes" id="UP000218934">
    <property type="component" value="Unassembled WGS sequence"/>
</dbReference>
<name>A0A2A4FSV4_9SPHN</name>
<organism evidence="1 2">
    <name type="scientific">Rhizorhabdus dicambivorans</name>
    <dbReference type="NCBI Taxonomy" id="1850238"/>
    <lineage>
        <taxon>Bacteria</taxon>
        <taxon>Pseudomonadati</taxon>
        <taxon>Pseudomonadota</taxon>
        <taxon>Alphaproteobacteria</taxon>
        <taxon>Sphingomonadales</taxon>
        <taxon>Sphingomonadaceae</taxon>
        <taxon>Rhizorhabdus</taxon>
    </lineage>
</organism>
<protein>
    <submittedName>
        <fullName evidence="1">DUF11 domain-containing protein</fullName>
    </submittedName>
</protein>
<comment type="caution">
    <text evidence="1">The sequence shown here is derived from an EMBL/GenBank/DDBJ whole genome shotgun (WGS) entry which is preliminary data.</text>
</comment>
<dbReference type="EMBL" id="NWUF01000023">
    <property type="protein sequence ID" value="PCE40776.1"/>
    <property type="molecule type" value="Genomic_DNA"/>
</dbReference>
<dbReference type="OrthoDB" id="9773411at2"/>
<dbReference type="NCBIfam" id="TIGR01451">
    <property type="entry name" value="B_ant_repeat"/>
    <property type="match status" value="1"/>
</dbReference>
<dbReference type="Gene3D" id="2.60.40.10">
    <property type="entry name" value="Immunoglobulins"/>
    <property type="match status" value="1"/>
</dbReference>
<reference evidence="1 2" key="1">
    <citation type="submission" date="2017-09" db="EMBL/GenBank/DDBJ databases">
        <title>The Catabolism of 3,6-Dichlorosalicylic acid is Initiated by the Cytochrome P450 Monooxygenase DsmABC in Rhizorhabdus dicambivorans Ndbn-20.</title>
        <authorList>
            <person name="Na L."/>
        </authorList>
    </citation>
    <scope>NUCLEOTIDE SEQUENCE [LARGE SCALE GENOMIC DNA]</scope>
    <source>
        <strain evidence="1 2">Ndbn-20m</strain>
    </source>
</reference>
<dbReference type="InterPro" id="IPR013783">
    <property type="entry name" value="Ig-like_fold"/>
</dbReference>
<sequence>MAAGAGTISNTATLSFGTGGARQQVQSNTVTLVPTGGLPASVRFMRLPAAFAGKLPVAACGNGRLTLNGDGLSEPGAGAYTDSESYAANATVLVELTNPSGNLDPGALDRSRVAIRSSLGDVEHLALTETAPDSGVFTGAIGSRMADAVPQDCELQTYARETITVDFDGAGDTTNNASDTALIDPYGFVFDSLSGRPIDGATVRLVDADSGQPARVFGDDGVSPYPSTVVSGQAVTDGGGAVYAAESGRYRFPLVMPGRYRIVVEPPPGYSAPSRVSPDQLASLEGPGGVFIVSDASYARGFALVDLDPLQVDIPVDPSGGPLTLDKIASVRTASPGDAVQYRLRLANRDGSEVIPGVTITDLLPPGMRYRKGSTRGVAEPEVGADGRSLTFRPGVMRPGASLEIRYSVTIVPGAPVGEALNRAIATDAGGARSAAGSAAVRIRPLLNSDALTIVGRVSEGGCGVTGAARKGVADVRLLMEDGTYVVTDRDGLYHFEGIRKGRHVVQLDSQSLKGGYRPIVCDDDSRAAGSAISRFVEGQGGTLQRVDFALVRAETAATAEQAAPVVADDASAAGNGIDWLDWAGEEPGVDWLFPMADHNPRAPVLRVVIKHLRGQAIDLRLNGAPVDALARDQGDGNGRVVIAKWTGLPLKEGDNLLEARVIDASGRTTATLTRTVHYANSAVRAEYLRERSSLAADGIGRPLIAVRLLDRDGRPVRKGTPVAFQIEAPYMAAVEAAAQEQKPLAGLGRGAPTARVGDDEGVALIALEPTTQAGAARLVLSFADGERTRTQEIRPWLEAAAREWVVVGFGAGTVGHSILSGKARRAGALGRSDSFADGQLAFYAKGRIRGSWLLTMAYDSARKADRDRGLLGTIDPDRYYTVYGDGTSQGHDAATSGKLYLRLERRQFYALYGDYRTDLSEAQLTRFNRTLNGFKGEFRGRVISFTGFAANSEERHVRDEIQGNGLTGPYRLRGRQIVPNSEQVRIETRDRFRSDVIVGSQYLTRHIDYDIDGDNGTLIFKAPVLSRDPDGHPNFIVVDYELYGTGAKRLVAGGRAAVALLGGKVEAGATMLRDETSGTATVGGVDVRAKIAVNTELRVEAAAGGVRGGSGNRAYVAEIEHHDARIDLTAYVRQQDQDYGVGQQNVVEAGTRKIGADGRIRLSRRIAISAAAWHQQSLTGPARRDAIDARAEWRGDGASFHAGVKIADDRGVGNIPAKSRLIALGGSKELFGGRLLVAAENQFALGGDRASTDFPVRRTVDAGYRLSDAVRLIGGYEMAKGERASAQGIRAGFDVTPWAGGKLTTTLNRESVGESGPRAFAQFGMAQSLPIGAHWTVDGSLDSSRTVKGRIAPGQIVNPLHPVASGGSIGQDGPANEDYSAVSLGVAWQSGGWSWNGRAEHRRGDATTRWGVASNLLRRLGGGRTIASSLRWYRIANRDGAVAAALSADLAVAWRPIGSRWSLLNRTEFRHERGDGRAGSGNLLGVPTANGADALSSRIINNLAINWRDAPEGAEARWEAALYHGVKYVKGRFDDDRFDGLIDVIGFDLRRDLGRRFDIGISGSVQHSWKDKAVAWSAGPAVGVSPADNMWISLGYNVKGFHDRDFEEGRYLRQGPYVTLRLKFDQQSLARLGRRFG</sequence>
<keyword evidence="2" id="KW-1185">Reference proteome</keyword>
<dbReference type="InterPro" id="IPR008969">
    <property type="entry name" value="CarboxyPept-like_regulatory"/>
</dbReference>
<gene>
    <name evidence="1" type="ORF">COO09_18745</name>
</gene>